<reference evidence="1" key="1">
    <citation type="submission" date="2023-05" db="EMBL/GenBank/DDBJ databases">
        <authorList>
            <person name="Stuckert A."/>
        </authorList>
    </citation>
    <scope>NUCLEOTIDE SEQUENCE</scope>
</reference>
<organism evidence="1 2">
    <name type="scientific">Staurois parvus</name>
    <dbReference type="NCBI Taxonomy" id="386267"/>
    <lineage>
        <taxon>Eukaryota</taxon>
        <taxon>Metazoa</taxon>
        <taxon>Chordata</taxon>
        <taxon>Craniata</taxon>
        <taxon>Vertebrata</taxon>
        <taxon>Euteleostomi</taxon>
        <taxon>Amphibia</taxon>
        <taxon>Batrachia</taxon>
        <taxon>Anura</taxon>
        <taxon>Neobatrachia</taxon>
        <taxon>Ranoidea</taxon>
        <taxon>Ranidae</taxon>
        <taxon>Staurois</taxon>
    </lineage>
</organism>
<dbReference type="EMBL" id="CATNWA010016272">
    <property type="protein sequence ID" value="CAI9591352.1"/>
    <property type="molecule type" value="Genomic_DNA"/>
</dbReference>
<evidence type="ECO:0000313" key="2">
    <source>
        <dbReference type="Proteomes" id="UP001162483"/>
    </source>
</evidence>
<protein>
    <submittedName>
        <fullName evidence="1">Uncharacterized protein</fullName>
    </submittedName>
</protein>
<dbReference type="Proteomes" id="UP001162483">
    <property type="component" value="Unassembled WGS sequence"/>
</dbReference>
<keyword evidence="2" id="KW-1185">Reference proteome</keyword>
<accession>A0ABN9F6A8</accession>
<sequence length="52" mass="5724">MQSDSSADPKKGVLHILGAVRLEPYKMYGSNRTAHVICTVTAPHSCTNCMRF</sequence>
<evidence type="ECO:0000313" key="1">
    <source>
        <dbReference type="EMBL" id="CAI9591352.1"/>
    </source>
</evidence>
<comment type="caution">
    <text evidence="1">The sequence shown here is derived from an EMBL/GenBank/DDBJ whole genome shotgun (WGS) entry which is preliminary data.</text>
</comment>
<gene>
    <name evidence="1" type="ORF">SPARVUS_LOCUS11198792</name>
</gene>
<name>A0ABN9F6A8_9NEOB</name>
<feature type="non-terminal residue" evidence="1">
    <location>
        <position position="52"/>
    </location>
</feature>
<proteinExistence type="predicted"/>